<dbReference type="EMBL" id="JBBWWQ010000007">
    <property type="protein sequence ID" value="KAK8943235.1"/>
    <property type="molecule type" value="Genomic_DNA"/>
</dbReference>
<keyword evidence="1" id="KW-0175">Coiled coil</keyword>
<feature type="region of interest" description="Disordered" evidence="2">
    <location>
        <begin position="1"/>
        <end position="59"/>
    </location>
</feature>
<organism evidence="3 4">
    <name type="scientific">Platanthera zijinensis</name>
    <dbReference type="NCBI Taxonomy" id="2320716"/>
    <lineage>
        <taxon>Eukaryota</taxon>
        <taxon>Viridiplantae</taxon>
        <taxon>Streptophyta</taxon>
        <taxon>Embryophyta</taxon>
        <taxon>Tracheophyta</taxon>
        <taxon>Spermatophyta</taxon>
        <taxon>Magnoliopsida</taxon>
        <taxon>Liliopsida</taxon>
        <taxon>Asparagales</taxon>
        <taxon>Orchidaceae</taxon>
        <taxon>Orchidoideae</taxon>
        <taxon>Orchideae</taxon>
        <taxon>Orchidinae</taxon>
        <taxon>Platanthera</taxon>
    </lineage>
</organism>
<comment type="caution">
    <text evidence="3">The sequence shown here is derived from an EMBL/GenBank/DDBJ whole genome shotgun (WGS) entry which is preliminary data.</text>
</comment>
<reference evidence="3 4" key="1">
    <citation type="journal article" date="2022" name="Nat. Plants">
        <title>Genomes of leafy and leafless Platanthera orchids illuminate the evolution of mycoheterotrophy.</title>
        <authorList>
            <person name="Li M.H."/>
            <person name="Liu K.W."/>
            <person name="Li Z."/>
            <person name="Lu H.C."/>
            <person name="Ye Q.L."/>
            <person name="Zhang D."/>
            <person name="Wang J.Y."/>
            <person name="Li Y.F."/>
            <person name="Zhong Z.M."/>
            <person name="Liu X."/>
            <person name="Yu X."/>
            <person name="Liu D.K."/>
            <person name="Tu X.D."/>
            <person name="Liu B."/>
            <person name="Hao Y."/>
            <person name="Liao X.Y."/>
            <person name="Jiang Y.T."/>
            <person name="Sun W.H."/>
            <person name="Chen J."/>
            <person name="Chen Y.Q."/>
            <person name="Ai Y."/>
            <person name="Zhai J.W."/>
            <person name="Wu S.S."/>
            <person name="Zhou Z."/>
            <person name="Hsiao Y.Y."/>
            <person name="Wu W.L."/>
            <person name="Chen Y.Y."/>
            <person name="Lin Y.F."/>
            <person name="Hsu J.L."/>
            <person name="Li C.Y."/>
            <person name="Wang Z.W."/>
            <person name="Zhao X."/>
            <person name="Zhong W.Y."/>
            <person name="Ma X.K."/>
            <person name="Ma L."/>
            <person name="Huang J."/>
            <person name="Chen G.Z."/>
            <person name="Huang M.Z."/>
            <person name="Huang L."/>
            <person name="Peng D.H."/>
            <person name="Luo Y.B."/>
            <person name="Zou S.Q."/>
            <person name="Chen S.P."/>
            <person name="Lan S."/>
            <person name="Tsai W.C."/>
            <person name="Van de Peer Y."/>
            <person name="Liu Z.J."/>
        </authorList>
    </citation>
    <scope>NUCLEOTIDE SEQUENCE [LARGE SCALE GENOMIC DNA]</scope>
    <source>
        <strain evidence="3">Lor287</strain>
    </source>
</reference>
<name>A0AAP0BL94_9ASPA</name>
<feature type="coiled-coil region" evidence="1">
    <location>
        <begin position="229"/>
        <end position="270"/>
    </location>
</feature>
<sequence length="443" mass="49717">MEGKKKKNKKKKGNQAKQNDSTSTMEDVNQTKQNDSVSNAEVVIEDHDHAAASEMNQCTEAPSNAISQRCGVLVSDAEQEGIKNLEENCEVLHEEVNMVEVEKDMLSQREGNLEERTKYLQDQVGSCIQREEELHEKINNLEVEKNAWSQKEGFLEERIKYLQEEVSSCIQREVSLEDKLGDLQSKNASLTLRENGLEERVERVEHLNQSFTLEKSSIKKMVSNLGDANDVLQMQVMELKESRDNLENENKHLTERISTLESRIQHLEMVASSYDSSKIHGEKEQHKKEAKVSVEPDVPNEESAPKVSEIHVEPDNGLDIAKAASNDILKSDECILESNGNIQTMGYTLERFRTNGGEDVGSVGQSEQIRLLGFDDSGRSEDVVSVPLDDNVHGLKPTGEEMDSEQTIPISDAPLIGAPFRLISFVTRYVSGADLVDQPKSRH</sequence>
<dbReference type="AlphaFoldDB" id="A0AAP0BL94"/>
<evidence type="ECO:0000256" key="1">
    <source>
        <dbReference type="SAM" id="Coils"/>
    </source>
</evidence>
<gene>
    <name evidence="3" type="ORF">KSP39_PZI009627</name>
</gene>
<accession>A0AAP0BL94</accession>
<feature type="compositionally biased region" description="Basic and acidic residues" evidence="2">
    <location>
        <begin position="277"/>
        <end position="294"/>
    </location>
</feature>
<proteinExistence type="predicted"/>
<feature type="coiled-coil region" evidence="1">
    <location>
        <begin position="75"/>
        <end position="102"/>
    </location>
</feature>
<feature type="compositionally biased region" description="Basic residues" evidence="2">
    <location>
        <begin position="1"/>
        <end position="14"/>
    </location>
</feature>
<protein>
    <submittedName>
        <fullName evidence="3">Uncharacterized protein</fullName>
    </submittedName>
</protein>
<keyword evidence="4" id="KW-1185">Reference proteome</keyword>
<evidence type="ECO:0000313" key="4">
    <source>
        <dbReference type="Proteomes" id="UP001418222"/>
    </source>
</evidence>
<dbReference type="SUPFAM" id="SSF57997">
    <property type="entry name" value="Tropomyosin"/>
    <property type="match status" value="1"/>
</dbReference>
<dbReference type="Proteomes" id="UP001418222">
    <property type="component" value="Unassembled WGS sequence"/>
</dbReference>
<feature type="region of interest" description="Disordered" evidence="2">
    <location>
        <begin position="275"/>
        <end position="307"/>
    </location>
</feature>
<evidence type="ECO:0000256" key="2">
    <source>
        <dbReference type="SAM" id="MobiDB-lite"/>
    </source>
</evidence>
<feature type="compositionally biased region" description="Polar residues" evidence="2">
    <location>
        <begin position="15"/>
        <end position="39"/>
    </location>
</feature>
<evidence type="ECO:0000313" key="3">
    <source>
        <dbReference type="EMBL" id="KAK8943235.1"/>
    </source>
</evidence>